<dbReference type="GO" id="GO:0016740">
    <property type="term" value="F:transferase activity"/>
    <property type="evidence" value="ECO:0007669"/>
    <property type="project" value="UniProtKB-KW"/>
</dbReference>
<organism evidence="2 3">
    <name type="scientific">Maribacter litoralis</name>
    <dbReference type="NCBI Taxonomy" id="2059726"/>
    <lineage>
        <taxon>Bacteria</taxon>
        <taxon>Pseudomonadati</taxon>
        <taxon>Bacteroidota</taxon>
        <taxon>Flavobacteriia</taxon>
        <taxon>Flavobacteriales</taxon>
        <taxon>Flavobacteriaceae</taxon>
        <taxon>Maribacter</taxon>
    </lineage>
</organism>
<dbReference type="PANTHER" id="PTHR31435">
    <property type="entry name" value="PROTEIN NATD1"/>
    <property type="match status" value="1"/>
</dbReference>
<dbReference type="PANTHER" id="PTHR31435:SF10">
    <property type="entry name" value="BSR4717 PROTEIN"/>
    <property type="match status" value="1"/>
</dbReference>
<feature type="domain" description="N-acetyltransferase" evidence="1">
    <location>
        <begin position="6"/>
        <end position="91"/>
    </location>
</feature>
<dbReference type="InterPro" id="IPR045057">
    <property type="entry name" value="Gcn5-rel_NAT"/>
</dbReference>
<dbReference type="RefSeq" id="WP_159302829.1">
    <property type="nucleotide sequence ID" value="NZ_LR733271.1"/>
</dbReference>
<accession>A0A653S626</accession>
<dbReference type="EMBL" id="CABWLR010000003">
    <property type="protein sequence ID" value="VXB62223.1"/>
    <property type="molecule type" value="Genomic_DNA"/>
</dbReference>
<dbReference type="Proteomes" id="UP000430202">
    <property type="component" value="Unassembled WGS sequence"/>
</dbReference>
<dbReference type="Gene3D" id="3.40.630.30">
    <property type="match status" value="1"/>
</dbReference>
<protein>
    <submittedName>
        <fullName evidence="2">Acetyltransferase</fullName>
    </submittedName>
</protein>
<dbReference type="AlphaFoldDB" id="A0A653S626"/>
<dbReference type="InterPro" id="IPR016181">
    <property type="entry name" value="Acyl_CoA_acyltransferase"/>
</dbReference>
<dbReference type="PROSITE" id="PS51729">
    <property type="entry name" value="GNAT_YJDJ"/>
    <property type="match status" value="1"/>
</dbReference>
<gene>
    <name evidence="2" type="ORF">MARI151_30177</name>
</gene>
<reference evidence="2 3" key="1">
    <citation type="submission" date="2019-10" db="EMBL/GenBank/DDBJ databases">
        <authorList>
            <person name="Karimi E."/>
        </authorList>
    </citation>
    <scope>NUCLEOTIDE SEQUENCE [LARGE SCALE GENOMIC DNA]</scope>
    <source>
        <strain evidence="2">Maribacter sp. 151</strain>
    </source>
</reference>
<name>A0A653S626_9FLAO</name>
<dbReference type="InterPro" id="IPR031165">
    <property type="entry name" value="GNAT_YJDJ"/>
</dbReference>
<evidence type="ECO:0000313" key="2">
    <source>
        <dbReference type="EMBL" id="VXB62223.1"/>
    </source>
</evidence>
<evidence type="ECO:0000313" key="3">
    <source>
        <dbReference type="Proteomes" id="UP000430202"/>
    </source>
</evidence>
<dbReference type="SUPFAM" id="SSF55729">
    <property type="entry name" value="Acyl-CoA N-acyltransferases (Nat)"/>
    <property type="match status" value="1"/>
</dbReference>
<evidence type="ECO:0000259" key="1">
    <source>
        <dbReference type="PROSITE" id="PS51729"/>
    </source>
</evidence>
<dbReference type="Pfam" id="PF14542">
    <property type="entry name" value="Acetyltransf_CG"/>
    <property type="match status" value="1"/>
</dbReference>
<proteinExistence type="predicted"/>
<sequence>MELNLVNVKSKKRYEVLIDDSTAFIDYIIAKEKIYLTHTEVPKSMAGKGIGSALVLKILEDIERQNLILVPLCPFVASYIKRHPEWNKLVLKGSNVEE</sequence>
<keyword evidence="2" id="KW-0808">Transferase</keyword>
<keyword evidence="3" id="KW-1185">Reference proteome</keyword>